<dbReference type="PANTHER" id="PTHR45677:SF8">
    <property type="entry name" value="CYSTEINE SULFINIC ACID DECARBOXYLASE"/>
    <property type="match status" value="1"/>
</dbReference>
<dbReference type="Proteomes" id="UP001150924">
    <property type="component" value="Unassembled WGS sequence"/>
</dbReference>
<dbReference type="GO" id="GO:0008483">
    <property type="term" value="F:transaminase activity"/>
    <property type="evidence" value="ECO:0007669"/>
    <property type="project" value="UniProtKB-KW"/>
</dbReference>
<evidence type="ECO:0000313" key="8">
    <source>
        <dbReference type="EMBL" id="MCY1013703.1"/>
    </source>
</evidence>
<dbReference type="GO" id="GO:0005737">
    <property type="term" value="C:cytoplasm"/>
    <property type="evidence" value="ECO:0007669"/>
    <property type="project" value="TreeGrafter"/>
</dbReference>
<keyword evidence="9" id="KW-1185">Reference proteome</keyword>
<dbReference type="EMBL" id="JAPNKE010000002">
    <property type="protein sequence ID" value="MCY1013703.1"/>
    <property type="molecule type" value="Genomic_DNA"/>
</dbReference>
<dbReference type="GO" id="GO:0030170">
    <property type="term" value="F:pyridoxal phosphate binding"/>
    <property type="evidence" value="ECO:0007669"/>
    <property type="project" value="InterPro"/>
</dbReference>
<keyword evidence="8" id="KW-0808">Transferase</keyword>
<dbReference type="PANTHER" id="PTHR45677">
    <property type="entry name" value="GLUTAMATE DECARBOXYLASE-RELATED"/>
    <property type="match status" value="1"/>
</dbReference>
<evidence type="ECO:0000256" key="2">
    <source>
        <dbReference type="ARBA" id="ARBA00009533"/>
    </source>
</evidence>
<dbReference type="GO" id="GO:0019752">
    <property type="term" value="P:carboxylic acid metabolic process"/>
    <property type="evidence" value="ECO:0007669"/>
    <property type="project" value="InterPro"/>
</dbReference>
<keyword evidence="3" id="KW-0210">Decarboxylase</keyword>
<evidence type="ECO:0000256" key="1">
    <source>
        <dbReference type="ARBA" id="ARBA00001933"/>
    </source>
</evidence>
<reference evidence="8" key="1">
    <citation type="submission" date="2022-11" db="EMBL/GenBank/DDBJ databases">
        <title>Minimal conservation of predation-associated metabolite biosynthetic gene clusters underscores biosynthetic potential of Myxococcota including descriptions for ten novel species: Archangium lansinium sp. nov., Myxococcus landrumus sp. nov., Nannocystis bai.</title>
        <authorList>
            <person name="Ahearne A."/>
            <person name="Stevens C."/>
            <person name="Phillips K."/>
        </authorList>
    </citation>
    <scope>NUCLEOTIDE SEQUENCE</scope>
    <source>
        <strain evidence="8">Na p29</strain>
    </source>
</reference>
<organism evidence="8 9">
    <name type="scientific">Nannocystis pusilla</name>
    <dbReference type="NCBI Taxonomy" id="889268"/>
    <lineage>
        <taxon>Bacteria</taxon>
        <taxon>Pseudomonadati</taxon>
        <taxon>Myxococcota</taxon>
        <taxon>Polyangia</taxon>
        <taxon>Nannocystales</taxon>
        <taxon>Nannocystaceae</taxon>
        <taxon>Nannocystis</taxon>
    </lineage>
</organism>
<proteinExistence type="inferred from homology"/>
<dbReference type="SUPFAM" id="SSF53383">
    <property type="entry name" value="PLP-dependent transferases"/>
    <property type="match status" value="1"/>
</dbReference>
<name>A0A9X3F0F0_9BACT</name>
<accession>A0A9X3F0F0</accession>
<dbReference type="GO" id="GO:0016831">
    <property type="term" value="F:carboxy-lyase activity"/>
    <property type="evidence" value="ECO:0007669"/>
    <property type="project" value="UniProtKB-KW"/>
</dbReference>
<comment type="caution">
    <text evidence="8">The sequence shown here is derived from an EMBL/GenBank/DDBJ whole genome shotgun (WGS) entry which is preliminary data.</text>
</comment>
<evidence type="ECO:0000256" key="5">
    <source>
        <dbReference type="ARBA" id="ARBA00023239"/>
    </source>
</evidence>
<feature type="region of interest" description="Disordered" evidence="7">
    <location>
        <begin position="230"/>
        <end position="254"/>
    </location>
</feature>
<comment type="similarity">
    <text evidence="2 6">Belongs to the group II decarboxylase family.</text>
</comment>
<sequence length="254" mass="26707">MIKPPHPVAVVGYLATMLINPNNHALDGGPPTAVMEREAVDALARMLGFDEHLGHLTSSGTIANLEALFVARETHPGRAIAFSEESHYTHARMGHLLGVPTRSVPADARGRMDLDALAELLARGEVGTVVATLGTTSLGAIDPLDAIVPLARAHGRGPRRRGVRRVLCAARGASPDGLDPKPCARSPIATRWRSTRTSTACSPMGVGPCCSAIRRSAASIATTRPTLTSRRASFTWARSASSARGPAPPRPRCG</sequence>
<dbReference type="Gene3D" id="3.40.640.10">
    <property type="entry name" value="Type I PLP-dependent aspartate aminotransferase-like (Major domain)"/>
    <property type="match status" value="1"/>
</dbReference>
<evidence type="ECO:0000256" key="6">
    <source>
        <dbReference type="RuleBase" id="RU000382"/>
    </source>
</evidence>
<dbReference type="Pfam" id="PF00282">
    <property type="entry name" value="Pyridoxal_deC"/>
    <property type="match status" value="1"/>
</dbReference>
<dbReference type="AlphaFoldDB" id="A0A9X3F0F0"/>
<protein>
    <submittedName>
        <fullName evidence="8">Aminotransferase class I/II-fold pyridoxal phosphate-dependent enzyme</fullName>
    </submittedName>
</protein>
<comment type="cofactor">
    <cofactor evidence="1 6">
        <name>pyridoxal 5'-phosphate</name>
        <dbReference type="ChEBI" id="CHEBI:597326"/>
    </cofactor>
</comment>
<evidence type="ECO:0000256" key="7">
    <source>
        <dbReference type="SAM" id="MobiDB-lite"/>
    </source>
</evidence>
<evidence type="ECO:0000256" key="4">
    <source>
        <dbReference type="ARBA" id="ARBA00022898"/>
    </source>
</evidence>
<evidence type="ECO:0000256" key="3">
    <source>
        <dbReference type="ARBA" id="ARBA00022793"/>
    </source>
</evidence>
<keyword evidence="5 6" id="KW-0456">Lyase</keyword>
<gene>
    <name evidence="8" type="ORF">OV079_50890</name>
</gene>
<dbReference type="InterPro" id="IPR015424">
    <property type="entry name" value="PyrdxlP-dep_Trfase"/>
</dbReference>
<keyword evidence="4 6" id="KW-0663">Pyridoxal phosphate</keyword>
<keyword evidence="8" id="KW-0032">Aminotransferase</keyword>
<evidence type="ECO:0000313" key="9">
    <source>
        <dbReference type="Proteomes" id="UP001150924"/>
    </source>
</evidence>
<dbReference type="InterPro" id="IPR015421">
    <property type="entry name" value="PyrdxlP-dep_Trfase_major"/>
</dbReference>
<dbReference type="InterPro" id="IPR002129">
    <property type="entry name" value="PyrdxlP-dep_de-COase"/>
</dbReference>